<evidence type="ECO:0000256" key="1">
    <source>
        <dbReference type="SAM" id="Phobius"/>
    </source>
</evidence>
<feature type="transmembrane region" description="Helical" evidence="1">
    <location>
        <begin position="162"/>
        <end position="182"/>
    </location>
</feature>
<feature type="transmembrane region" description="Helical" evidence="1">
    <location>
        <begin position="34"/>
        <end position="52"/>
    </location>
</feature>
<reference evidence="2 3" key="1">
    <citation type="submission" date="2016-11" db="EMBL/GenBank/DDBJ databases">
        <authorList>
            <person name="Jaros S."/>
            <person name="Januszkiewicz K."/>
            <person name="Wedrychowicz H."/>
        </authorList>
    </citation>
    <scope>NUCLEOTIDE SEQUENCE [LARGE SCALE GENOMIC DNA]</scope>
    <source>
        <strain evidence="2 3">DSM 26897</strain>
    </source>
</reference>
<protein>
    <submittedName>
        <fullName evidence="2">Uncharacterized protein</fullName>
    </submittedName>
</protein>
<dbReference type="STRING" id="1302690.BUE76_00460"/>
<sequence length="286" mass="33379">MDNKIQQNLALPYSFDLFKAYSVAYDRAKQLQQIRFIISYVLSIILPLISIVNADYRPYFSIIGGIWAMIAFFITIKEKDKIKEAAKIQDEFDTRVFDLMPNETLVGSRFSEWRIKELSAQYKGNEDIKTWYGNLSHIPYPLNILTSQRSNIIWDWRLRKSYFTALLIALIALFLTGIIVSLVFKLTLAQYIISVFLPGASAFILGIKELLEHYDNYTSKQKLESKLNGIIEKFKKGNNEITDVLLRQFQDVIFLSRKCTALVPTWYYNWKKDSYNERMQTVLNAV</sequence>
<dbReference type="InterPro" id="IPR049920">
    <property type="entry name" value="IK1_05631-like"/>
</dbReference>
<evidence type="ECO:0000313" key="2">
    <source>
        <dbReference type="EMBL" id="SHG37544.1"/>
    </source>
</evidence>
<proteinExistence type="predicted"/>
<keyword evidence="1" id="KW-1133">Transmembrane helix</keyword>
<keyword evidence="1" id="KW-0812">Transmembrane</keyword>
<dbReference type="Pfam" id="PF18159">
    <property type="entry name" value="S_4TM"/>
    <property type="match status" value="1"/>
</dbReference>
<dbReference type="OrthoDB" id="2943409at2"/>
<feature type="transmembrane region" description="Helical" evidence="1">
    <location>
        <begin position="188"/>
        <end position="207"/>
    </location>
</feature>
<dbReference type="EMBL" id="FQUO01000030">
    <property type="protein sequence ID" value="SHG37544.1"/>
    <property type="molecule type" value="Genomic_DNA"/>
</dbReference>
<accession>A0A1M5JAF6</accession>
<keyword evidence="3" id="KW-1185">Reference proteome</keyword>
<dbReference type="RefSeq" id="WP_073048705.1">
    <property type="nucleotide sequence ID" value="NZ_FQUO01000030.1"/>
</dbReference>
<name>A0A1M5JAF6_9BACT</name>
<dbReference type="Proteomes" id="UP000184368">
    <property type="component" value="Unassembled WGS sequence"/>
</dbReference>
<organism evidence="2 3">
    <name type="scientific">Cnuella takakiae</name>
    <dbReference type="NCBI Taxonomy" id="1302690"/>
    <lineage>
        <taxon>Bacteria</taxon>
        <taxon>Pseudomonadati</taxon>
        <taxon>Bacteroidota</taxon>
        <taxon>Chitinophagia</taxon>
        <taxon>Chitinophagales</taxon>
        <taxon>Chitinophagaceae</taxon>
        <taxon>Cnuella</taxon>
    </lineage>
</organism>
<keyword evidence="1" id="KW-0472">Membrane</keyword>
<dbReference type="AlphaFoldDB" id="A0A1M5JAF6"/>
<evidence type="ECO:0000313" key="3">
    <source>
        <dbReference type="Proteomes" id="UP000184368"/>
    </source>
</evidence>
<feature type="transmembrane region" description="Helical" evidence="1">
    <location>
        <begin position="58"/>
        <end position="76"/>
    </location>
</feature>
<gene>
    <name evidence="2" type="ORF">SAMN05444008_1302</name>
</gene>